<dbReference type="InterPro" id="IPR050386">
    <property type="entry name" value="Glycosyl_hydrolase_5"/>
</dbReference>
<proteinExistence type="inferred from homology"/>
<dbReference type="Gene3D" id="3.20.20.80">
    <property type="entry name" value="Glycosidases"/>
    <property type="match status" value="2"/>
</dbReference>
<name>A0AAD4L8N5_9EURO</name>
<evidence type="ECO:0000256" key="2">
    <source>
        <dbReference type="ARBA" id="ARBA00022801"/>
    </source>
</evidence>
<dbReference type="AlphaFoldDB" id="A0AAD4L8N5"/>
<evidence type="ECO:0000313" key="4">
    <source>
        <dbReference type="EMBL" id="KAH8705934.1"/>
    </source>
</evidence>
<keyword evidence="3" id="KW-0326">Glycosidase</keyword>
<gene>
    <name evidence="4" type="ORF">BGW36DRAFT_413678</name>
</gene>
<sequence>MATGILKVQGDKVVGSDRQPVILRGAGLGGWLNMENLITGYLAHEYQHRAYTLKVLGPDHYQYFFDKWGEYFFTEADAKLFSGLGLNYIRIPIYYRHFEDDMNTRVLKENHPDRAFWLWEQIVVRYKGKPWVAGYNLLNEPCDSQHIHLLAFYGRWNGFDKVLPNSVYSLHYYAGMGFLTGESLERQSHRKAEFMKSHDPSKAEDTEAIHQKGYNLLGEQLRIYNKYQIHYLQGMLHTSPESKWNRTVQSFVEKKQRLRLDTWVTHPSPEVNAVLQPRLEWIDKFAELFRGMTEKELEELDFCFHFDKDHVRLRGHIS</sequence>
<dbReference type="GeneID" id="70249551"/>
<dbReference type="RefSeq" id="XP_046078555.1">
    <property type="nucleotide sequence ID" value="XM_046219264.1"/>
</dbReference>
<evidence type="ECO:0000313" key="5">
    <source>
        <dbReference type="Proteomes" id="UP001201262"/>
    </source>
</evidence>
<dbReference type="GO" id="GO:0005576">
    <property type="term" value="C:extracellular region"/>
    <property type="evidence" value="ECO:0007669"/>
    <property type="project" value="TreeGrafter"/>
</dbReference>
<dbReference type="Proteomes" id="UP001201262">
    <property type="component" value="Unassembled WGS sequence"/>
</dbReference>
<dbReference type="SUPFAM" id="SSF51445">
    <property type="entry name" value="(Trans)glycosidases"/>
    <property type="match status" value="1"/>
</dbReference>
<comment type="similarity">
    <text evidence="1">Belongs to the glycosyl hydrolase 5 (cellulase A) family.</text>
</comment>
<protein>
    <submittedName>
        <fullName evidence="4">Glycoside hydrolase superfamily</fullName>
    </submittedName>
</protein>
<keyword evidence="2 4" id="KW-0378">Hydrolase</keyword>
<dbReference type="EMBL" id="JAJTJA010000001">
    <property type="protein sequence ID" value="KAH8705934.1"/>
    <property type="molecule type" value="Genomic_DNA"/>
</dbReference>
<comment type="caution">
    <text evidence="4">The sequence shown here is derived from an EMBL/GenBank/DDBJ whole genome shotgun (WGS) entry which is preliminary data.</text>
</comment>
<keyword evidence="5" id="KW-1185">Reference proteome</keyword>
<dbReference type="InterPro" id="IPR017853">
    <property type="entry name" value="GH"/>
</dbReference>
<dbReference type="GO" id="GO:0008422">
    <property type="term" value="F:beta-glucosidase activity"/>
    <property type="evidence" value="ECO:0007669"/>
    <property type="project" value="TreeGrafter"/>
</dbReference>
<dbReference type="GO" id="GO:0009251">
    <property type="term" value="P:glucan catabolic process"/>
    <property type="evidence" value="ECO:0007669"/>
    <property type="project" value="TreeGrafter"/>
</dbReference>
<dbReference type="PANTHER" id="PTHR31297">
    <property type="entry name" value="GLUCAN ENDO-1,6-BETA-GLUCOSIDASE B"/>
    <property type="match status" value="1"/>
</dbReference>
<organism evidence="4 5">
    <name type="scientific">Talaromyces proteolyticus</name>
    <dbReference type="NCBI Taxonomy" id="1131652"/>
    <lineage>
        <taxon>Eukaryota</taxon>
        <taxon>Fungi</taxon>
        <taxon>Dikarya</taxon>
        <taxon>Ascomycota</taxon>
        <taxon>Pezizomycotina</taxon>
        <taxon>Eurotiomycetes</taxon>
        <taxon>Eurotiomycetidae</taxon>
        <taxon>Eurotiales</taxon>
        <taxon>Trichocomaceae</taxon>
        <taxon>Talaromyces</taxon>
        <taxon>Talaromyces sect. Bacilispori</taxon>
    </lineage>
</organism>
<dbReference type="PANTHER" id="PTHR31297:SF13">
    <property type="entry name" value="PUTATIVE-RELATED"/>
    <property type="match status" value="1"/>
</dbReference>
<accession>A0AAD4L8N5</accession>
<dbReference type="GO" id="GO:0009986">
    <property type="term" value="C:cell surface"/>
    <property type="evidence" value="ECO:0007669"/>
    <property type="project" value="TreeGrafter"/>
</dbReference>
<evidence type="ECO:0000256" key="1">
    <source>
        <dbReference type="ARBA" id="ARBA00005641"/>
    </source>
</evidence>
<evidence type="ECO:0000256" key="3">
    <source>
        <dbReference type="ARBA" id="ARBA00023295"/>
    </source>
</evidence>
<reference evidence="4" key="1">
    <citation type="submission" date="2021-12" db="EMBL/GenBank/DDBJ databases">
        <title>Convergent genome expansion in fungi linked to evolution of root-endophyte symbiosis.</title>
        <authorList>
            <consortium name="DOE Joint Genome Institute"/>
            <person name="Ke Y.-H."/>
            <person name="Bonito G."/>
            <person name="Liao H.-L."/>
            <person name="Looney B."/>
            <person name="Rojas-Flechas A."/>
            <person name="Nash J."/>
            <person name="Hameed K."/>
            <person name="Schadt C."/>
            <person name="Martin F."/>
            <person name="Crous P.W."/>
            <person name="Miettinen O."/>
            <person name="Magnuson J.K."/>
            <person name="Labbe J."/>
            <person name="Jacobson D."/>
            <person name="Doktycz M.J."/>
            <person name="Veneault-Fourrey C."/>
            <person name="Kuo A."/>
            <person name="Mondo S."/>
            <person name="Calhoun S."/>
            <person name="Riley R."/>
            <person name="Ohm R."/>
            <person name="LaButti K."/>
            <person name="Andreopoulos B."/>
            <person name="Pangilinan J."/>
            <person name="Nolan M."/>
            <person name="Tritt A."/>
            <person name="Clum A."/>
            <person name="Lipzen A."/>
            <person name="Daum C."/>
            <person name="Barry K."/>
            <person name="Grigoriev I.V."/>
            <person name="Vilgalys R."/>
        </authorList>
    </citation>
    <scope>NUCLEOTIDE SEQUENCE</scope>
    <source>
        <strain evidence="4">PMI_201</strain>
    </source>
</reference>